<feature type="transmembrane region" description="Helical" evidence="4">
    <location>
        <begin position="292"/>
        <end position="316"/>
    </location>
</feature>
<dbReference type="AlphaFoldDB" id="A0A9D0Z9M0"/>
<proteinExistence type="inferred from homology"/>
<comment type="caution">
    <text evidence="5">The sequence shown here is derived from an EMBL/GenBank/DDBJ whole genome shotgun (WGS) entry which is preliminary data.</text>
</comment>
<sequence length="420" mass="46931">MIRNVICTLIGLPLLIYAGYAVILGLFTFRRRSPIPRAQRDSRLCVLCPARNEEAVIGTLIDSLLAQNYPRDRFDVYVLPNHCTDRTEQIARARGARILPIGEDVRTKGDVLRQAFERLRAAHYDAFAIFDADNIVHPDFLARVNDALCAGYDVVQGYRDSKNPQDTWISGDCSIYYWLLNTFFYRARMNIGASSGLNGTGMVIGARALDRVGYDVSSLTEDIEFSILCALGGVRIAFAEEAIFFDEQPLELSESFKQRKRWSVGCNQCLGRYGLRLLGGLFRPGRIACADALLVATAPTIQILLMAASLVMAASMTFGRYPDVLSGAFLITFSLLSGLLSYLAQVCVALWVVAISQKSVRLYLLAAATFPLFLLTWLPVNLLALLCPHAHWDPIRHGGTVRRSWWRRKLARVRVGRDRS</sequence>
<organism evidence="5 6">
    <name type="scientific">Candidatus Onthenecus intestinigallinarum</name>
    <dbReference type="NCBI Taxonomy" id="2840875"/>
    <lineage>
        <taxon>Bacteria</taxon>
        <taxon>Bacillati</taxon>
        <taxon>Bacillota</taxon>
        <taxon>Clostridia</taxon>
        <taxon>Eubacteriales</taxon>
        <taxon>Candidatus Onthenecus</taxon>
    </lineage>
</organism>
<evidence type="ECO:0000256" key="2">
    <source>
        <dbReference type="ARBA" id="ARBA00022676"/>
    </source>
</evidence>
<keyword evidence="4" id="KW-0472">Membrane</keyword>
<dbReference type="Proteomes" id="UP000886887">
    <property type="component" value="Unassembled WGS sequence"/>
</dbReference>
<evidence type="ECO:0000313" key="5">
    <source>
        <dbReference type="EMBL" id="HIQ71762.1"/>
    </source>
</evidence>
<protein>
    <submittedName>
        <fullName evidence="5">Glycosyltransferase family 2 protein</fullName>
    </submittedName>
</protein>
<keyword evidence="3" id="KW-0808">Transferase</keyword>
<name>A0A9D0Z9M0_9FIRM</name>
<dbReference type="InterPro" id="IPR029044">
    <property type="entry name" value="Nucleotide-diphossugar_trans"/>
</dbReference>
<dbReference type="SUPFAM" id="SSF53448">
    <property type="entry name" value="Nucleotide-diphospho-sugar transferases"/>
    <property type="match status" value="1"/>
</dbReference>
<dbReference type="GO" id="GO:0016757">
    <property type="term" value="F:glycosyltransferase activity"/>
    <property type="evidence" value="ECO:0007669"/>
    <property type="project" value="UniProtKB-KW"/>
</dbReference>
<feature type="transmembrane region" description="Helical" evidence="4">
    <location>
        <begin position="328"/>
        <end position="355"/>
    </location>
</feature>
<dbReference type="Pfam" id="PF13641">
    <property type="entry name" value="Glyco_tranf_2_3"/>
    <property type="match status" value="1"/>
</dbReference>
<keyword evidence="4" id="KW-0812">Transmembrane</keyword>
<dbReference type="PANTHER" id="PTHR43630:SF1">
    <property type="entry name" value="POLY-BETA-1,6-N-ACETYL-D-GLUCOSAMINE SYNTHASE"/>
    <property type="match status" value="1"/>
</dbReference>
<reference evidence="5" key="1">
    <citation type="submission" date="2020-10" db="EMBL/GenBank/DDBJ databases">
        <authorList>
            <person name="Gilroy R."/>
        </authorList>
    </citation>
    <scope>NUCLEOTIDE SEQUENCE</scope>
    <source>
        <strain evidence="5">ChiSxjej2B14-6234</strain>
    </source>
</reference>
<gene>
    <name evidence="5" type="ORF">IAB73_06095</name>
</gene>
<feature type="transmembrane region" description="Helical" evidence="4">
    <location>
        <begin position="6"/>
        <end position="29"/>
    </location>
</feature>
<reference evidence="5" key="2">
    <citation type="journal article" date="2021" name="PeerJ">
        <title>Extensive microbial diversity within the chicken gut microbiome revealed by metagenomics and culture.</title>
        <authorList>
            <person name="Gilroy R."/>
            <person name="Ravi A."/>
            <person name="Getino M."/>
            <person name="Pursley I."/>
            <person name="Horton D.L."/>
            <person name="Alikhan N.F."/>
            <person name="Baker D."/>
            <person name="Gharbi K."/>
            <person name="Hall N."/>
            <person name="Watson M."/>
            <person name="Adriaenssens E.M."/>
            <person name="Foster-Nyarko E."/>
            <person name="Jarju S."/>
            <person name="Secka A."/>
            <person name="Antonio M."/>
            <person name="Oren A."/>
            <person name="Chaudhuri R.R."/>
            <person name="La Ragione R."/>
            <person name="Hildebrand F."/>
            <person name="Pallen M.J."/>
        </authorList>
    </citation>
    <scope>NUCLEOTIDE SEQUENCE</scope>
    <source>
        <strain evidence="5">ChiSxjej2B14-6234</strain>
    </source>
</reference>
<keyword evidence="2" id="KW-0328">Glycosyltransferase</keyword>
<evidence type="ECO:0000256" key="3">
    <source>
        <dbReference type="ARBA" id="ARBA00022679"/>
    </source>
</evidence>
<accession>A0A9D0Z9M0</accession>
<comment type="similarity">
    <text evidence="1">Belongs to the glycosyltransferase 2 family.</text>
</comment>
<dbReference type="CDD" id="cd06438">
    <property type="entry name" value="EpsO_like"/>
    <property type="match status" value="1"/>
</dbReference>
<feature type="transmembrane region" description="Helical" evidence="4">
    <location>
        <begin position="362"/>
        <end position="386"/>
    </location>
</feature>
<evidence type="ECO:0000256" key="1">
    <source>
        <dbReference type="ARBA" id="ARBA00006739"/>
    </source>
</evidence>
<keyword evidence="4" id="KW-1133">Transmembrane helix</keyword>
<dbReference type="Gene3D" id="3.90.550.10">
    <property type="entry name" value="Spore Coat Polysaccharide Biosynthesis Protein SpsA, Chain A"/>
    <property type="match status" value="1"/>
</dbReference>
<evidence type="ECO:0000256" key="4">
    <source>
        <dbReference type="SAM" id="Phobius"/>
    </source>
</evidence>
<dbReference type="PANTHER" id="PTHR43630">
    <property type="entry name" value="POLY-BETA-1,6-N-ACETYL-D-GLUCOSAMINE SYNTHASE"/>
    <property type="match status" value="1"/>
</dbReference>
<dbReference type="EMBL" id="DVFJ01000017">
    <property type="protein sequence ID" value="HIQ71762.1"/>
    <property type="molecule type" value="Genomic_DNA"/>
</dbReference>
<evidence type="ECO:0000313" key="6">
    <source>
        <dbReference type="Proteomes" id="UP000886887"/>
    </source>
</evidence>